<accession>A0A7C9HEU6</accession>
<evidence type="ECO:0000313" key="2">
    <source>
        <dbReference type="EMBL" id="MUL27186.1"/>
    </source>
</evidence>
<name>A0A7C9HEU6_9BACT</name>
<comment type="caution">
    <text evidence="2">The sequence shown here is derived from an EMBL/GenBank/DDBJ whole genome shotgun (WGS) entry which is preliminary data.</text>
</comment>
<proteinExistence type="predicted"/>
<dbReference type="Proteomes" id="UP000482295">
    <property type="component" value="Unassembled WGS sequence"/>
</dbReference>
<reference evidence="2 3" key="1">
    <citation type="submission" date="2019-09" db="EMBL/GenBank/DDBJ databases">
        <title>Prevotella A2879 sp. nov., isolated from an abscess of a patient.</title>
        <authorList>
            <person name="Buhl M."/>
            <person name="Oberhettinger P."/>
        </authorList>
    </citation>
    <scope>NUCLEOTIDE SEQUENCE [LARGE SCALE GENOMIC DNA]</scope>
    <source>
        <strain evidence="2 3">A2879</strain>
    </source>
</reference>
<dbReference type="RefSeq" id="WP_155715221.1">
    <property type="nucleotide sequence ID" value="NZ_VVIQ01000002.1"/>
</dbReference>
<evidence type="ECO:0000313" key="3">
    <source>
        <dbReference type="Proteomes" id="UP000482295"/>
    </source>
</evidence>
<evidence type="ECO:0000256" key="1">
    <source>
        <dbReference type="SAM" id="MobiDB-lite"/>
    </source>
</evidence>
<sequence>MQYTININQRSVIENGWNLSFDDMAVFSFMKNFILEGALSKHVIHGKDYFWISFSKIREELPMLSGNSDSSIRRHISNLVRVGLIEKCDDEISIKNRISLYRLGKSFSKYWHSVNPSKNDDTPPNLEGNPSKNERVTPPNLEGNNNTSILDYQYQNISPNGGLSASALDLGEVKKEKTKTKSKKEPTIVTQGRNIFEAYFEKKTGEKYYWKAADGAQMKRLLNQLKFSREHRGLTTSGKDLIDALQVFLDKITDNWMLANLSVPNISSKYNELVAQARKGKGQIGIILRNNTDDKYLNQKIKQWK</sequence>
<organism evidence="2 3">
    <name type="scientific">Prevotella vespertina</name>
    <dbReference type="NCBI Taxonomy" id="2608404"/>
    <lineage>
        <taxon>Bacteria</taxon>
        <taxon>Pseudomonadati</taxon>
        <taxon>Bacteroidota</taxon>
        <taxon>Bacteroidia</taxon>
        <taxon>Bacteroidales</taxon>
        <taxon>Prevotellaceae</taxon>
        <taxon>Prevotella</taxon>
    </lineage>
</organism>
<protein>
    <submittedName>
        <fullName evidence="2">Uncharacterized protein</fullName>
    </submittedName>
</protein>
<keyword evidence="3" id="KW-1185">Reference proteome</keyword>
<dbReference type="EMBL" id="VVIQ01000002">
    <property type="protein sequence ID" value="MUL27186.1"/>
    <property type="molecule type" value="Genomic_DNA"/>
</dbReference>
<feature type="region of interest" description="Disordered" evidence="1">
    <location>
        <begin position="114"/>
        <end position="141"/>
    </location>
</feature>
<dbReference type="AlphaFoldDB" id="A0A7C9HEU6"/>
<gene>
    <name evidence="2" type="ORF">F0475_02370</name>
</gene>